<dbReference type="AlphaFoldDB" id="A0ABD1Z993"/>
<organism evidence="1 2">
    <name type="scientific">Riccia fluitans</name>
    <dbReference type="NCBI Taxonomy" id="41844"/>
    <lineage>
        <taxon>Eukaryota</taxon>
        <taxon>Viridiplantae</taxon>
        <taxon>Streptophyta</taxon>
        <taxon>Embryophyta</taxon>
        <taxon>Marchantiophyta</taxon>
        <taxon>Marchantiopsida</taxon>
        <taxon>Marchantiidae</taxon>
        <taxon>Marchantiales</taxon>
        <taxon>Ricciaceae</taxon>
        <taxon>Riccia</taxon>
    </lineage>
</organism>
<protein>
    <submittedName>
        <fullName evidence="1">Uncharacterized protein</fullName>
    </submittedName>
</protein>
<proteinExistence type="predicted"/>
<dbReference type="EMBL" id="JBHFFA010000002">
    <property type="protein sequence ID" value="KAL2644368.1"/>
    <property type="molecule type" value="Genomic_DNA"/>
</dbReference>
<keyword evidence="2" id="KW-1185">Reference proteome</keyword>
<sequence>MASYNDVFYDDDAPSWLTAKEDDSEGRQQRNNCVLGFSVFCSRCSTELCGLQFSGDVCFERRAEQGIVSATKNG</sequence>
<gene>
    <name evidence="1" type="ORF">R1flu_011955</name>
</gene>
<dbReference type="Proteomes" id="UP001605036">
    <property type="component" value="Unassembled WGS sequence"/>
</dbReference>
<accession>A0ABD1Z993</accession>
<name>A0ABD1Z993_9MARC</name>
<evidence type="ECO:0000313" key="1">
    <source>
        <dbReference type="EMBL" id="KAL2644368.1"/>
    </source>
</evidence>
<comment type="caution">
    <text evidence="1">The sequence shown here is derived from an EMBL/GenBank/DDBJ whole genome shotgun (WGS) entry which is preliminary data.</text>
</comment>
<evidence type="ECO:0000313" key="2">
    <source>
        <dbReference type="Proteomes" id="UP001605036"/>
    </source>
</evidence>
<reference evidence="1 2" key="1">
    <citation type="submission" date="2024-09" db="EMBL/GenBank/DDBJ databases">
        <title>Chromosome-scale assembly of Riccia fluitans.</title>
        <authorList>
            <person name="Paukszto L."/>
            <person name="Sawicki J."/>
            <person name="Karawczyk K."/>
            <person name="Piernik-Szablinska J."/>
            <person name="Szczecinska M."/>
            <person name="Mazdziarz M."/>
        </authorList>
    </citation>
    <scope>NUCLEOTIDE SEQUENCE [LARGE SCALE GENOMIC DNA]</scope>
    <source>
        <strain evidence="1">Rf_01</strain>
        <tissue evidence="1">Aerial parts of the thallus</tissue>
    </source>
</reference>